<feature type="region of interest" description="Disordered" evidence="1">
    <location>
        <begin position="151"/>
        <end position="176"/>
    </location>
</feature>
<accession>K0RMZ6</accession>
<comment type="caution">
    <text evidence="2">The sequence shown here is derived from an EMBL/GenBank/DDBJ whole genome shotgun (WGS) entry which is preliminary data.</text>
</comment>
<dbReference type="Proteomes" id="UP000266841">
    <property type="component" value="Unassembled WGS sequence"/>
</dbReference>
<reference evidence="2 3" key="1">
    <citation type="journal article" date="2012" name="Genome Biol.">
        <title>Genome and low-iron response of an oceanic diatom adapted to chronic iron limitation.</title>
        <authorList>
            <person name="Lommer M."/>
            <person name="Specht M."/>
            <person name="Roy A.S."/>
            <person name="Kraemer L."/>
            <person name="Andreson R."/>
            <person name="Gutowska M.A."/>
            <person name="Wolf J."/>
            <person name="Bergner S.V."/>
            <person name="Schilhabel M.B."/>
            <person name="Klostermeier U.C."/>
            <person name="Beiko R.G."/>
            <person name="Rosenstiel P."/>
            <person name="Hippler M."/>
            <person name="Laroche J."/>
        </authorList>
    </citation>
    <scope>NUCLEOTIDE SEQUENCE [LARGE SCALE GENOMIC DNA]</scope>
    <source>
        <strain evidence="2 3">CCMP1005</strain>
    </source>
</reference>
<sequence length="176" mass="18373">MVHRRTAATGSARMMALFGTEDAGDGNDRGGGCGSSRTTRPWRPLAHRTGHDGEVGRRGEFVPHADGDDALTTALTLDHGYWWLTRRPGRSFVVLPGGVTDSSSSPASLSVCLRTVLDLSDGCAAKEVSFYGDSGLNLLYPADGISDPVKGKWQARSSGSSSTTTYHTGSGLGASG</sequence>
<proteinExistence type="predicted"/>
<evidence type="ECO:0000256" key="1">
    <source>
        <dbReference type="SAM" id="MobiDB-lite"/>
    </source>
</evidence>
<feature type="non-terminal residue" evidence="2">
    <location>
        <position position="176"/>
    </location>
</feature>
<evidence type="ECO:0000313" key="2">
    <source>
        <dbReference type="EMBL" id="EJK54520.1"/>
    </source>
</evidence>
<dbReference type="AlphaFoldDB" id="K0RMZ6"/>
<feature type="region of interest" description="Disordered" evidence="1">
    <location>
        <begin position="20"/>
        <end position="58"/>
    </location>
</feature>
<feature type="compositionally biased region" description="Basic and acidic residues" evidence="1">
    <location>
        <begin position="49"/>
        <end position="58"/>
    </location>
</feature>
<name>K0RMZ6_THAOC</name>
<feature type="compositionally biased region" description="Low complexity" evidence="1">
    <location>
        <begin position="157"/>
        <end position="169"/>
    </location>
</feature>
<gene>
    <name evidence="2" type="ORF">THAOC_25845</name>
</gene>
<protein>
    <submittedName>
        <fullName evidence="2">Uncharacterized protein</fullName>
    </submittedName>
</protein>
<keyword evidence="3" id="KW-1185">Reference proteome</keyword>
<dbReference type="EMBL" id="AGNL01035705">
    <property type="protein sequence ID" value="EJK54520.1"/>
    <property type="molecule type" value="Genomic_DNA"/>
</dbReference>
<organism evidence="2 3">
    <name type="scientific">Thalassiosira oceanica</name>
    <name type="common">Marine diatom</name>
    <dbReference type="NCBI Taxonomy" id="159749"/>
    <lineage>
        <taxon>Eukaryota</taxon>
        <taxon>Sar</taxon>
        <taxon>Stramenopiles</taxon>
        <taxon>Ochrophyta</taxon>
        <taxon>Bacillariophyta</taxon>
        <taxon>Coscinodiscophyceae</taxon>
        <taxon>Thalassiosirophycidae</taxon>
        <taxon>Thalassiosirales</taxon>
        <taxon>Thalassiosiraceae</taxon>
        <taxon>Thalassiosira</taxon>
    </lineage>
</organism>
<evidence type="ECO:0000313" key="3">
    <source>
        <dbReference type="Proteomes" id="UP000266841"/>
    </source>
</evidence>